<keyword evidence="12" id="KW-0969">Cilium</keyword>
<dbReference type="RefSeq" id="WP_184001725.1">
    <property type="nucleotide sequence ID" value="NZ_BAABIF010000004.1"/>
</dbReference>
<dbReference type="GO" id="GO:0005886">
    <property type="term" value="C:plasma membrane"/>
    <property type="evidence" value="ECO:0007669"/>
    <property type="project" value="UniProtKB-SubCell"/>
</dbReference>
<dbReference type="Pfam" id="PF03748">
    <property type="entry name" value="FliL"/>
    <property type="match status" value="1"/>
</dbReference>
<evidence type="ECO:0000313" key="12">
    <source>
        <dbReference type="EMBL" id="MBB5718035.1"/>
    </source>
</evidence>
<dbReference type="InterPro" id="IPR005503">
    <property type="entry name" value="FliL"/>
</dbReference>
<dbReference type="EMBL" id="JACIJI010000001">
    <property type="protein sequence ID" value="MBB5718035.1"/>
    <property type="molecule type" value="Genomic_DNA"/>
</dbReference>
<accession>A0A840YWU3</accession>
<keyword evidence="12" id="KW-0282">Flagellum</keyword>
<evidence type="ECO:0000313" key="13">
    <source>
        <dbReference type="Proteomes" id="UP000554342"/>
    </source>
</evidence>
<evidence type="ECO:0000256" key="3">
    <source>
        <dbReference type="ARBA" id="ARBA00008281"/>
    </source>
</evidence>
<evidence type="ECO:0000256" key="6">
    <source>
        <dbReference type="ARBA" id="ARBA00022692"/>
    </source>
</evidence>
<dbReference type="AlphaFoldDB" id="A0A840YWU3"/>
<evidence type="ECO:0000256" key="8">
    <source>
        <dbReference type="ARBA" id="ARBA00022989"/>
    </source>
</evidence>
<comment type="caution">
    <text evidence="12">The sequence shown here is derived from an EMBL/GenBank/DDBJ whole genome shotgun (WGS) entry which is preliminary data.</text>
</comment>
<dbReference type="PANTHER" id="PTHR35091:SF2">
    <property type="entry name" value="FLAGELLAR PROTEIN FLIL"/>
    <property type="match status" value="1"/>
</dbReference>
<sequence length="216" mass="22352">MSKKDDKDDAKDGKKKKGGMGKMLLLVGGVLVLGGGGAGAGIYAAQSGLLGGGGAKAHAAPAPDVPHLVPKSEEKRASLGGDGDGGHGEGGGDSGGSHGGLPTPAGQGGDKYASNYFVMDKEFTSNLLDSVHFIQVGLAVSTPYDDRVLENLKTHEIAVRSAILMTLGQTDEDQVFSVEGKRKLQQRLVKTINQVLQQKEGFGGVSNVYFTNFVVQ</sequence>
<keyword evidence="4" id="KW-1003">Cell membrane</keyword>
<evidence type="ECO:0000256" key="1">
    <source>
        <dbReference type="ARBA" id="ARBA00002254"/>
    </source>
</evidence>
<evidence type="ECO:0000256" key="9">
    <source>
        <dbReference type="ARBA" id="ARBA00023136"/>
    </source>
</evidence>
<keyword evidence="12" id="KW-0966">Cell projection</keyword>
<evidence type="ECO:0000256" key="4">
    <source>
        <dbReference type="ARBA" id="ARBA00022475"/>
    </source>
</evidence>
<gene>
    <name evidence="12" type="ORF">FHR23_000942</name>
</gene>
<dbReference type="PANTHER" id="PTHR35091">
    <property type="entry name" value="FLAGELLAR PROTEIN FLIL"/>
    <property type="match status" value="1"/>
</dbReference>
<evidence type="ECO:0000256" key="11">
    <source>
        <dbReference type="SAM" id="MobiDB-lite"/>
    </source>
</evidence>
<keyword evidence="13" id="KW-1185">Reference proteome</keyword>
<comment type="function">
    <text evidence="1 10">Controls the rotational direction of flagella during chemotaxis.</text>
</comment>
<comment type="subcellular location">
    <subcellularLocation>
        <location evidence="10">Cell inner membrane</location>
    </subcellularLocation>
    <subcellularLocation>
        <location evidence="2">Cell membrane</location>
        <topology evidence="2">Single-pass membrane protein</topology>
    </subcellularLocation>
</comment>
<protein>
    <recommendedName>
        <fullName evidence="10">Flagellar protein FliL</fullName>
    </recommendedName>
</protein>
<feature type="region of interest" description="Disordered" evidence="11">
    <location>
        <begin position="74"/>
        <end position="106"/>
    </location>
</feature>
<dbReference type="GO" id="GO:0006935">
    <property type="term" value="P:chemotaxis"/>
    <property type="evidence" value="ECO:0007669"/>
    <property type="project" value="UniProtKB-KW"/>
</dbReference>
<keyword evidence="10" id="KW-0997">Cell inner membrane</keyword>
<evidence type="ECO:0000256" key="10">
    <source>
        <dbReference type="RuleBase" id="RU364125"/>
    </source>
</evidence>
<dbReference type="GO" id="GO:0009425">
    <property type="term" value="C:bacterial-type flagellum basal body"/>
    <property type="evidence" value="ECO:0007669"/>
    <property type="project" value="InterPro"/>
</dbReference>
<keyword evidence="9 10" id="KW-0472">Membrane</keyword>
<keyword evidence="7 10" id="KW-0283">Flagellar rotation</keyword>
<dbReference type="GO" id="GO:0071978">
    <property type="term" value="P:bacterial-type flagellum-dependent swarming motility"/>
    <property type="evidence" value="ECO:0007669"/>
    <property type="project" value="TreeGrafter"/>
</dbReference>
<keyword evidence="8" id="KW-1133">Transmembrane helix</keyword>
<keyword evidence="6" id="KW-0812">Transmembrane</keyword>
<reference evidence="12 13" key="1">
    <citation type="submission" date="2020-08" db="EMBL/GenBank/DDBJ databases">
        <title>Genomic Encyclopedia of Type Strains, Phase IV (KMG-IV): sequencing the most valuable type-strain genomes for metagenomic binning, comparative biology and taxonomic classification.</title>
        <authorList>
            <person name="Goeker M."/>
        </authorList>
    </citation>
    <scope>NUCLEOTIDE SEQUENCE [LARGE SCALE GENOMIC DNA]</scope>
    <source>
        <strain evidence="12 13">DSM 27203</strain>
    </source>
</reference>
<evidence type="ECO:0000256" key="5">
    <source>
        <dbReference type="ARBA" id="ARBA00022500"/>
    </source>
</evidence>
<dbReference type="Proteomes" id="UP000554342">
    <property type="component" value="Unassembled WGS sequence"/>
</dbReference>
<proteinExistence type="inferred from homology"/>
<feature type="compositionally biased region" description="Gly residues" evidence="11">
    <location>
        <begin position="80"/>
        <end position="99"/>
    </location>
</feature>
<comment type="similarity">
    <text evidence="3 10">Belongs to the FliL family.</text>
</comment>
<evidence type="ECO:0000256" key="7">
    <source>
        <dbReference type="ARBA" id="ARBA00022779"/>
    </source>
</evidence>
<name>A0A840YWU3_9SPHN</name>
<keyword evidence="5 10" id="KW-0145">Chemotaxis</keyword>
<evidence type="ECO:0000256" key="2">
    <source>
        <dbReference type="ARBA" id="ARBA00004162"/>
    </source>
</evidence>
<organism evidence="12 13">
    <name type="scientific">Stakelama sediminis</name>
    <dbReference type="NCBI Taxonomy" id="463200"/>
    <lineage>
        <taxon>Bacteria</taxon>
        <taxon>Pseudomonadati</taxon>
        <taxon>Pseudomonadota</taxon>
        <taxon>Alphaproteobacteria</taxon>
        <taxon>Sphingomonadales</taxon>
        <taxon>Sphingomonadaceae</taxon>
        <taxon>Stakelama</taxon>
    </lineage>
</organism>